<accession>A0A9P4NHU4</accession>
<dbReference type="EC" id="2.4.1.255" evidence="1"/>
<dbReference type="PANTHER" id="PTHR20961">
    <property type="entry name" value="GLYCOSYLTRANSFERASE"/>
    <property type="match status" value="1"/>
</dbReference>
<dbReference type="InterPro" id="IPR007657">
    <property type="entry name" value="Glycosyltransferase_61"/>
</dbReference>
<evidence type="ECO:0000259" key="11">
    <source>
        <dbReference type="Pfam" id="PF04577"/>
    </source>
</evidence>
<evidence type="ECO:0000256" key="9">
    <source>
        <dbReference type="ARBA" id="ARBA00048317"/>
    </source>
</evidence>
<organism evidence="12 13">
    <name type="scientific">Tothia fuscella</name>
    <dbReference type="NCBI Taxonomy" id="1048955"/>
    <lineage>
        <taxon>Eukaryota</taxon>
        <taxon>Fungi</taxon>
        <taxon>Dikarya</taxon>
        <taxon>Ascomycota</taxon>
        <taxon>Pezizomycotina</taxon>
        <taxon>Dothideomycetes</taxon>
        <taxon>Pleosporomycetidae</taxon>
        <taxon>Venturiales</taxon>
        <taxon>Cylindrosympodiaceae</taxon>
        <taxon>Tothia</taxon>
    </lineage>
</organism>
<comment type="caution">
    <text evidence="12">The sequence shown here is derived from an EMBL/GenBank/DDBJ whole genome shotgun (WGS) entry which is preliminary data.</text>
</comment>
<keyword evidence="5" id="KW-0256">Endoplasmic reticulum</keyword>
<evidence type="ECO:0000256" key="6">
    <source>
        <dbReference type="ARBA" id="ARBA00023180"/>
    </source>
</evidence>
<dbReference type="EMBL" id="MU007092">
    <property type="protein sequence ID" value="KAF2422156.1"/>
    <property type="molecule type" value="Genomic_DNA"/>
</dbReference>
<keyword evidence="2" id="KW-0328">Glycosyltransferase</keyword>
<evidence type="ECO:0000256" key="4">
    <source>
        <dbReference type="ARBA" id="ARBA00022729"/>
    </source>
</evidence>
<keyword evidence="4" id="KW-0732">Signal</keyword>
<dbReference type="Proteomes" id="UP000800235">
    <property type="component" value="Unassembled WGS sequence"/>
</dbReference>
<evidence type="ECO:0000256" key="3">
    <source>
        <dbReference type="ARBA" id="ARBA00022679"/>
    </source>
</evidence>
<name>A0A9P4NHU4_9PEZI</name>
<feature type="domain" description="Glycosyltransferase 61 catalytic" evidence="11">
    <location>
        <begin position="131"/>
        <end position="172"/>
    </location>
</feature>
<proteinExistence type="predicted"/>
<evidence type="ECO:0000256" key="10">
    <source>
        <dbReference type="ARBA" id="ARBA00049432"/>
    </source>
</evidence>
<dbReference type="GO" id="GO:0005788">
    <property type="term" value="C:endoplasmic reticulum lumen"/>
    <property type="evidence" value="ECO:0007669"/>
    <property type="project" value="TreeGrafter"/>
</dbReference>
<evidence type="ECO:0000256" key="1">
    <source>
        <dbReference type="ARBA" id="ARBA00011970"/>
    </source>
</evidence>
<dbReference type="AlphaFoldDB" id="A0A9P4NHU4"/>
<comment type="catalytic activity">
    <reaction evidence="10">
        <text>L-threonyl-[protein] + UDP-N-acetyl-alpha-D-glucosamine = 3-O-(N-acetyl-beta-D-glucosaminyl)-L-threonyl-[protein] + UDP + H(+)</text>
        <dbReference type="Rhea" id="RHEA:48908"/>
        <dbReference type="Rhea" id="RHEA-COMP:11060"/>
        <dbReference type="Rhea" id="RHEA-COMP:12252"/>
        <dbReference type="ChEBI" id="CHEBI:15378"/>
        <dbReference type="ChEBI" id="CHEBI:30013"/>
        <dbReference type="ChEBI" id="CHEBI:57705"/>
        <dbReference type="ChEBI" id="CHEBI:58223"/>
        <dbReference type="ChEBI" id="CHEBI:90840"/>
        <dbReference type="EC" id="2.4.1.255"/>
    </reaction>
</comment>
<dbReference type="OrthoDB" id="529273at2759"/>
<comment type="catalytic activity">
    <reaction evidence="9">
        <text>L-seryl-[protein] + UDP-N-acetyl-alpha-D-glucosamine = 3-O-(N-acetyl-beta-D-glucosaminyl)-L-seryl-[protein] + UDP + H(+)</text>
        <dbReference type="Rhea" id="RHEA:48904"/>
        <dbReference type="Rhea" id="RHEA-COMP:9863"/>
        <dbReference type="Rhea" id="RHEA-COMP:12251"/>
        <dbReference type="ChEBI" id="CHEBI:15378"/>
        <dbReference type="ChEBI" id="CHEBI:29999"/>
        <dbReference type="ChEBI" id="CHEBI:57705"/>
        <dbReference type="ChEBI" id="CHEBI:58223"/>
        <dbReference type="ChEBI" id="CHEBI:90838"/>
        <dbReference type="EC" id="2.4.1.255"/>
    </reaction>
</comment>
<keyword evidence="13" id="KW-1185">Reference proteome</keyword>
<evidence type="ECO:0000256" key="8">
    <source>
        <dbReference type="ARBA" id="ARBA00042574"/>
    </source>
</evidence>
<gene>
    <name evidence="12" type="ORF">EJ08DRAFT_701704</name>
</gene>
<dbReference type="Pfam" id="PF04577">
    <property type="entry name" value="Glyco_transf_61"/>
    <property type="match status" value="1"/>
</dbReference>
<evidence type="ECO:0000256" key="5">
    <source>
        <dbReference type="ARBA" id="ARBA00022824"/>
    </source>
</evidence>
<dbReference type="GO" id="GO:0097363">
    <property type="term" value="F:protein O-acetylglucosaminyltransferase activity"/>
    <property type="evidence" value="ECO:0007669"/>
    <property type="project" value="UniProtKB-EC"/>
</dbReference>
<reference evidence="12" key="1">
    <citation type="journal article" date="2020" name="Stud. Mycol.">
        <title>101 Dothideomycetes genomes: a test case for predicting lifestyles and emergence of pathogens.</title>
        <authorList>
            <person name="Haridas S."/>
            <person name="Albert R."/>
            <person name="Binder M."/>
            <person name="Bloem J."/>
            <person name="Labutti K."/>
            <person name="Salamov A."/>
            <person name="Andreopoulos B."/>
            <person name="Baker S."/>
            <person name="Barry K."/>
            <person name="Bills G."/>
            <person name="Bluhm B."/>
            <person name="Cannon C."/>
            <person name="Castanera R."/>
            <person name="Culley D."/>
            <person name="Daum C."/>
            <person name="Ezra D."/>
            <person name="Gonzalez J."/>
            <person name="Henrissat B."/>
            <person name="Kuo A."/>
            <person name="Liang C."/>
            <person name="Lipzen A."/>
            <person name="Lutzoni F."/>
            <person name="Magnuson J."/>
            <person name="Mondo S."/>
            <person name="Nolan M."/>
            <person name="Ohm R."/>
            <person name="Pangilinan J."/>
            <person name="Park H.-J."/>
            <person name="Ramirez L."/>
            <person name="Alfaro M."/>
            <person name="Sun H."/>
            <person name="Tritt A."/>
            <person name="Yoshinaga Y."/>
            <person name="Zwiers L.-H."/>
            <person name="Turgeon B."/>
            <person name="Goodwin S."/>
            <person name="Spatafora J."/>
            <person name="Crous P."/>
            <person name="Grigoriev I."/>
        </authorList>
    </citation>
    <scope>NUCLEOTIDE SEQUENCE</scope>
    <source>
        <strain evidence="12">CBS 130266</strain>
    </source>
</reference>
<evidence type="ECO:0000256" key="2">
    <source>
        <dbReference type="ARBA" id="ARBA00022676"/>
    </source>
</evidence>
<keyword evidence="3" id="KW-0808">Transferase</keyword>
<dbReference type="InterPro" id="IPR049625">
    <property type="entry name" value="Glyco_transf_61_cat"/>
</dbReference>
<protein>
    <recommendedName>
        <fullName evidence="7">EGF domain-specific O-linked N-acetylglucosamine transferase</fullName>
        <ecNumber evidence="1">2.4.1.255</ecNumber>
    </recommendedName>
    <alternativeName>
        <fullName evidence="8">Extracellular O-linked N-acetylglucosamine transferase</fullName>
    </alternativeName>
</protein>
<evidence type="ECO:0000313" key="13">
    <source>
        <dbReference type="Proteomes" id="UP000800235"/>
    </source>
</evidence>
<sequence length="250" mass="27610">MTIDVMQMATMPNTTIIYVSTGDIPKIQVVFADDHPDGPFYSLWTLISPDIPIIHLRSLPSSSLYSYKVILPLAGGGHPIWQGDWTIHGCEKSPLLSVFRRRVLEFYKIPDYHADAGDSLLLTLIGSGNLVAFGKLSLHEQIYTALNTDNLVGVHGAGLTHSMFMRAGSALVEILPKGLGHKGFRNLASLAGLHCFGTHASESENSSMEDENGADWQKDDVFLEEDRFLKLMEVAIKSMYNEGMRNDDIS</sequence>
<dbReference type="PANTHER" id="PTHR20961:SF148">
    <property type="entry name" value="EGF DOMAIN-SPECIFIC O-LINKED N-ACETYLGLUCOSAMINE TRANSFERASE"/>
    <property type="match status" value="1"/>
</dbReference>
<evidence type="ECO:0000313" key="12">
    <source>
        <dbReference type="EMBL" id="KAF2422156.1"/>
    </source>
</evidence>
<evidence type="ECO:0000256" key="7">
    <source>
        <dbReference type="ARBA" id="ARBA00040944"/>
    </source>
</evidence>
<keyword evidence="6" id="KW-0325">Glycoprotein</keyword>